<feature type="region of interest" description="Disordered" evidence="1">
    <location>
        <begin position="80"/>
        <end position="143"/>
    </location>
</feature>
<organism evidence="3 4">
    <name type="scientific">Vibrio toranzoniae</name>
    <dbReference type="NCBI Taxonomy" id="1194427"/>
    <lineage>
        <taxon>Bacteria</taxon>
        <taxon>Pseudomonadati</taxon>
        <taxon>Pseudomonadota</taxon>
        <taxon>Gammaproteobacteria</taxon>
        <taxon>Vibrionales</taxon>
        <taxon>Vibrionaceae</taxon>
        <taxon>Vibrio</taxon>
    </lineage>
</organism>
<name>A0A109D5B7_9VIBR</name>
<gene>
    <name evidence="3" type="ORF">APQ14_17375</name>
</gene>
<feature type="domain" description="RapA2 cadherin-like" evidence="2">
    <location>
        <begin position="230"/>
        <end position="303"/>
    </location>
</feature>
<feature type="region of interest" description="Disordered" evidence="1">
    <location>
        <begin position="1"/>
        <end position="33"/>
    </location>
</feature>
<feature type="region of interest" description="Disordered" evidence="1">
    <location>
        <begin position="651"/>
        <end position="686"/>
    </location>
</feature>
<feature type="non-terminal residue" evidence="3">
    <location>
        <position position="686"/>
    </location>
</feature>
<evidence type="ECO:0000313" key="4">
    <source>
        <dbReference type="Proteomes" id="UP000057389"/>
    </source>
</evidence>
<feature type="domain" description="RapA2 cadherin-like" evidence="2">
    <location>
        <begin position="535"/>
        <end position="598"/>
    </location>
</feature>
<dbReference type="OrthoDB" id="5904168at2"/>
<keyword evidence="4" id="KW-1185">Reference proteome</keyword>
<dbReference type="AlphaFoldDB" id="A0A109D5B7"/>
<dbReference type="InterPro" id="IPR040853">
    <property type="entry name" value="RapA2_cadherin-like"/>
</dbReference>
<dbReference type="EMBL" id="LMXU01000035">
    <property type="protein sequence ID" value="KWT99170.1"/>
    <property type="molecule type" value="Genomic_DNA"/>
</dbReference>
<dbReference type="InterPro" id="IPR013783">
    <property type="entry name" value="Ig-like_fold"/>
</dbReference>
<feature type="region of interest" description="Disordered" evidence="1">
    <location>
        <begin position="152"/>
        <end position="171"/>
    </location>
</feature>
<dbReference type="Proteomes" id="UP000057389">
    <property type="component" value="Unassembled WGS sequence"/>
</dbReference>
<sequence>MTKENNVKISTKLNKKEQPKTQPSAAVKEGKKKKVRLHSQLKINVPLTQSLMLILPSLAKHASAETLSPTDDSTLVHQEPISNQESAVHLSTDISKDENQKPITRNIHDSNAIVGQESSSSGSETTLKPSHHLSSSSHPQAHYIPASSIPSIESGEVTAPTNNVPTTPSLPVTFTPEVIKGIYGELHVDAGGKYTFVLNPLSPQFILLHQNQPGTDKFVLHLSNGSSVVVQIPVTGKQDVPTISGDLHGIVTEDSNVDSHGFLNAVGKIDVVDPDHDQSSVLAETITGKYGTLTIDSNGAWHYQVNNSLPNIQALTSLSSLHESFTIHTKDGTPQALEMTIGGIDDNAVVTGLDTGTLIEDLTLHAHGQLTVSDPDLNQDHFQSEQLQGHWGSLSIQPDGTWAYDLDNTNPKVQSLSKGSTVTDIITVHSADGTPHQITLTIKGTNDAATVSNAAVAVDETDTVITTSGTLTSTDVDNPDNAFTVASLTGTNGDLTIDANGHWTFTANSAFNQLNVGDKVEETFTVSSVDGTPSTIKVTINGTNDAPTINAQAHSVTEGGSVLHGQMVGQDIDTSATLTYSTPQIDGLLMNPDGSYNFNPSHSAYQSLASGVTKTLTIPVTVTDEHNASNTQNLSITITGVNNSAKITGVDTGEVHEGRSYTAPDGSTSGTSVDDRSPDHAHGNIA</sequence>
<dbReference type="Pfam" id="PF17803">
    <property type="entry name" value="Cadherin_4"/>
    <property type="match status" value="4"/>
</dbReference>
<accession>A0A109D5B7</accession>
<feature type="compositionally biased region" description="Low complexity" evidence="1">
    <location>
        <begin position="157"/>
        <end position="167"/>
    </location>
</feature>
<dbReference type="InterPro" id="IPR010221">
    <property type="entry name" value="VCBS_dom"/>
</dbReference>
<reference evidence="3 4" key="1">
    <citation type="submission" date="2015-11" db="EMBL/GenBank/DDBJ databases">
        <title>Draft WGS of Vibrio toranzoniae.</title>
        <authorList>
            <person name="Lasa A."/>
            <person name="Romalde J.L."/>
        </authorList>
    </citation>
    <scope>NUCLEOTIDE SEQUENCE [LARGE SCALE GENOMIC DNA]</scope>
    <source>
        <strain evidence="3 4">Vb 10.8</strain>
    </source>
</reference>
<dbReference type="RefSeq" id="WP_060469597.1">
    <property type="nucleotide sequence ID" value="NZ_LMXU01000035.1"/>
</dbReference>
<evidence type="ECO:0000313" key="3">
    <source>
        <dbReference type="EMBL" id="KWT99170.1"/>
    </source>
</evidence>
<evidence type="ECO:0000259" key="2">
    <source>
        <dbReference type="Pfam" id="PF17803"/>
    </source>
</evidence>
<feature type="compositionally biased region" description="Basic and acidic residues" evidence="1">
    <location>
        <begin position="673"/>
        <end position="686"/>
    </location>
</feature>
<feature type="domain" description="RapA2 cadherin-like" evidence="2">
    <location>
        <begin position="337"/>
        <end position="404"/>
    </location>
</feature>
<proteinExistence type="predicted"/>
<feature type="domain" description="RapA2 cadherin-like" evidence="2">
    <location>
        <begin position="437"/>
        <end position="505"/>
    </location>
</feature>
<dbReference type="NCBIfam" id="TIGR01965">
    <property type="entry name" value="VCBS_repeat"/>
    <property type="match status" value="5"/>
</dbReference>
<protein>
    <recommendedName>
        <fullName evidence="2">RapA2 cadherin-like domain-containing protein</fullName>
    </recommendedName>
</protein>
<comment type="caution">
    <text evidence="3">The sequence shown here is derived from an EMBL/GenBank/DDBJ whole genome shotgun (WGS) entry which is preliminary data.</text>
</comment>
<evidence type="ECO:0000256" key="1">
    <source>
        <dbReference type="SAM" id="MobiDB-lite"/>
    </source>
</evidence>
<dbReference type="Gene3D" id="2.60.40.10">
    <property type="entry name" value="Immunoglobulins"/>
    <property type="match status" value="3"/>
</dbReference>